<accession>A0A8J7GPQ0</accession>
<dbReference type="SUPFAM" id="SSF54427">
    <property type="entry name" value="NTF2-like"/>
    <property type="match status" value="1"/>
</dbReference>
<evidence type="ECO:0000313" key="2">
    <source>
        <dbReference type="EMBL" id="MBG6134596.1"/>
    </source>
</evidence>
<reference evidence="2" key="1">
    <citation type="submission" date="2020-11" db="EMBL/GenBank/DDBJ databases">
        <title>Sequencing the genomes of 1000 actinobacteria strains.</title>
        <authorList>
            <person name="Klenk H.-P."/>
        </authorList>
    </citation>
    <scope>NUCLEOTIDE SEQUENCE</scope>
    <source>
        <strain evidence="2">DSM 45356</strain>
    </source>
</reference>
<feature type="domain" description="SnoaL-like" evidence="1">
    <location>
        <begin position="14"/>
        <end position="109"/>
    </location>
</feature>
<evidence type="ECO:0000313" key="3">
    <source>
        <dbReference type="Proteomes" id="UP000622552"/>
    </source>
</evidence>
<dbReference type="Gene3D" id="3.10.450.50">
    <property type="match status" value="1"/>
</dbReference>
<dbReference type="InterPro" id="IPR032710">
    <property type="entry name" value="NTF2-like_dom_sf"/>
</dbReference>
<protein>
    <recommendedName>
        <fullName evidence="1">SnoaL-like domain-containing protein</fullName>
    </recommendedName>
</protein>
<dbReference type="Proteomes" id="UP000622552">
    <property type="component" value="Unassembled WGS sequence"/>
</dbReference>
<dbReference type="Pfam" id="PF12680">
    <property type="entry name" value="SnoaL_2"/>
    <property type="match status" value="1"/>
</dbReference>
<dbReference type="AlphaFoldDB" id="A0A8J7GPQ0"/>
<gene>
    <name evidence="2" type="ORF">IW245_000790</name>
</gene>
<comment type="caution">
    <text evidence="2">The sequence shown here is derived from an EMBL/GenBank/DDBJ whole genome shotgun (WGS) entry which is preliminary data.</text>
</comment>
<organism evidence="2 3">
    <name type="scientific">Longispora fulva</name>
    <dbReference type="NCBI Taxonomy" id="619741"/>
    <lineage>
        <taxon>Bacteria</taxon>
        <taxon>Bacillati</taxon>
        <taxon>Actinomycetota</taxon>
        <taxon>Actinomycetes</taxon>
        <taxon>Micromonosporales</taxon>
        <taxon>Micromonosporaceae</taxon>
        <taxon>Longispora</taxon>
    </lineage>
</organism>
<dbReference type="EMBL" id="JADOUF010000001">
    <property type="protein sequence ID" value="MBG6134596.1"/>
    <property type="molecule type" value="Genomic_DNA"/>
</dbReference>
<sequence>MSMNASQVAAQLKTVFAGDDLDLMATLLAPDVRWGDDEDTDTTCHDRAAVLDFYRALHARGVTARVAETVTGPDVVVARLDIDWPGPEADERPRNEYQVFSLTGGLVTDIRGYPDRAAALAAAGL</sequence>
<keyword evidence="3" id="KW-1185">Reference proteome</keyword>
<evidence type="ECO:0000259" key="1">
    <source>
        <dbReference type="Pfam" id="PF12680"/>
    </source>
</evidence>
<name>A0A8J7GPQ0_9ACTN</name>
<dbReference type="InterPro" id="IPR037401">
    <property type="entry name" value="SnoaL-like"/>
</dbReference>
<proteinExistence type="predicted"/>